<dbReference type="RefSeq" id="WP_013314772.1">
    <property type="nucleotide sequence ID" value="NC_014484.1"/>
</dbReference>
<evidence type="ECO:0000313" key="2">
    <source>
        <dbReference type="Proteomes" id="UP000001296"/>
    </source>
</evidence>
<gene>
    <name evidence="1" type="ordered locus">STHERM_c19980</name>
</gene>
<sequence length="520" mass="56394">MRKIRNARSILFIPDPPADAVPLGELEEFLRTLPGKATATWNIPVCPFLEDEQWRLFLEQRMALGDELVSMGYAGVPLHLLSPQEQEDELAWALHNPWWSGTYDLWHITPRAYHHPAGTLSPLPTTFPLTPLTTFLSPSRPFHGRLAFPQGALPLIHLPFLLLSPSPLRTLTRALLSPDPLVILMTPGPNFAAQADLLLTALLDLDRKGHTFTFEALPDPLPLPPTPHLTPLLVPLPSVPHADRLRAMDEDSEEHTRLLLQTLSAYHPAPAAPLPPAERTLGAHMEGRAILSDEGIHVEFEGGLPVLVASGPGPAHRLPAPQVELAGRKTRIAVQSAFSLEGEHVRGLRTLLSAGGTTPLATADFLLVEGFPHLILDLALFPEALEAPWMSRLHPLSLPLPSSPSPPKLTLFQHTLKSPATLETPSLLCAPTALLVQTPDSHLLVQPLSPWAPVPCPLLLQSSSRSHTLSLTPLPIPGPTSPRTLPTPLRTILLVSPTLTSPLPAGDLPPQVLTALFPSD</sequence>
<proteinExistence type="predicted"/>
<evidence type="ECO:0000313" key="1">
    <source>
        <dbReference type="EMBL" id="ADN02933.1"/>
    </source>
</evidence>
<protein>
    <submittedName>
        <fullName evidence="1">Uncharacterized protein</fullName>
    </submittedName>
</protein>
<dbReference type="Proteomes" id="UP000001296">
    <property type="component" value="Chromosome"/>
</dbReference>
<dbReference type="PaxDb" id="665571-STHERM_c19980"/>
<accession>E0RQF7</accession>
<dbReference type="KEGG" id="sta:STHERM_c19980"/>
<dbReference type="AlphaFoldDB" id="E0RQF7"/>
<dbReference type="HOGENOM" id="CLU_511808_0_0_12"/>
<reference key="1">
    <citation type="submission" date="2009-08" db="EMBL/GenBank/DDBJ databases">
        <title>The genome sequence of Spirochaeta thermophila DSM6192.</title>
        <authorList>
            <person name="Angelov A."/>
            <person name="Mientus M."/>
            <person name="Wittenberg S."/>
            <person name="Lehmann R."/>
            <person name="Liesegang H."/>
            <person name="Daniel R."/>
            <person name="Liebl W."/>
        </authorList>
    </citation>
    <scope>NUCLEOTIDE SEQUENCE</scope>
    <source>
        <strain>DSM 6192</strain>
    </source>
</reference>
<name>E0RQF7_WINT6</name>
<reference evidence="1 2" key="2">
    <citation type="journal article" date="2010" name="J. Bacteriol.">
        <title>Genome sequence of the polysaccharide-degrading, thermophilic anaerobe Spirochaeta thermophila DSM 6192.</title>
        <authorList>
            <person name="Angelov A."/>
            <person name="Liebl S."/>
            <person name="Ballschmiter M."/>
            <person name="Bomeke M."/>
            <person name="Lehmann R."/>
            <person name="Liesegang H."/>
            <person name="Daniel R."/>
            <person name="Liebl W."/>
        </authorList>
    </citation>
    <scope>NUCLEOTIDE SEQUENCE [LARGE SCALE GENOMIC DNA]</scope>
    <source>
        <strain evidence="2">ATCC 49972 / DSM 6192 / RI 19.B1</strain>
    </source>
</reference>
<organism evidence="1 2">
    <name type="scientific">Winmispira thermophila (strain ATCC 49972 / DSM 6192 / RI 19.B1)</name>
    <name type="common">Spirochaeta thermophila</name>
    <dbReference type="NCBI Taxonomy" id="665571"/>
    <lineage>
        <taxon>Bacteria</taxon>
        <taxon>Pseudomonadati</taxon>
        <taxon>Spirochaetota</taxon>
        <taxon>Spirochaetia</taxon>
        <taxon>Winmispirales</taxon>
        <taxon>Winmispiraceae</taxon>
        <taxon>Winmispira</taxon>
    </lineage>
</organism>
<dbReference type="EMBL" id="CP001698">
    <property type="protein sequence ID" value="ADN02933.1"/>
    <property type="molecule type" value="Genomic_DNA"/>
</dbReference>